<evidence type="ECO:0000256" key="2">
    <source>
        <dbReference type="SAM" id="Phobius"/>
    </source>
</evidence>
<organism evidence="3 4">
    <name type="scientific">Brachionus calyciflorus</name>
    <dbReference type="NCBI Taxonomy" id="104777"/>
    <lineage>
        <taxon>Eukaryota</taxon>
        <taxon>Metazoa</taxon>
        <taxon>Spiralia</taxon>
        <taxon>Gnathifera</taxon>
        <taxon>Rotifera</taxon>
        <taxon>Eurotatoria</taxon>
        <taxon>Monogononta</taxon>
        <taxon>Pseudotrocha</taxon>
        <taxon>Ploima</taxon>
        <taxon>Brachionidae</taxon>
        <taxon>Brachionus</taxon>
    </lineage>
</organism>
<comment type="caution">
    <text evidence="3">The sequence shown here is derived from an EMBL/GenBank/DDBJ whole genome shotgun (WGS) entry which is preliminary data.</text>
</comment>
<keyword evidence="2" id="KW-0812">Transmembrane</keyword>
<keyword evidence="2" id="KW-0472">Membrane</keyword>
<protein>
    <submittedName>
        <fullName evidence="3">Uncharacterized protein</fullName>
    </submittedName>
</protein>
<dbReference type="OrthoDB" id="10432808at2759"/>
<sequence length="176" mass="19921">MINNFQYFLKNLSPKILLLYSLFDFLFILAESHLSPIEIPAYNNERCNVAINNRTNKEKHEFIPVPTIVGFIFIGVWFGFILIAKIMYNSSDQYKINNRYDLVIFKPAAKNSLIGPRRIYSNNNVNTQNINAAALSGVDLSMLNIRTTFNHSASNSTSSDNGGTYNSNSNLNKITI</sequence>
<feature type="transmembrane region" description="Helical" evidence="2">
    <location>
        <begin position="68"/>
        <end position="88"/>
    </location>
</feature>
<keyword evidence="2" id="KW-1133">Transmembrane helix</keyword>
<feature type="transmembrane region" description="Helical" evidence="2">
    <location>
        <begin position="12"/>
        <end position="30"/>
    </location>
</feature>
<name>A0A813M6D7_9BILA</name>
<dbReference type="Proteomes" id="UP000663879">
    <property type="component" value="Unassembled WGS sequence"/>
</dbReference>
<gene>
    <name evidence="3" type="ORF">OXX778_LOCUS2014</name>
</gene>
<evidence type="ECO:0000313" key="4">
    <source>
        <dbReference type="Proteomes" id="UP000663879"/>
    </source>
</evidence>
<evidence type="ECO:0000256" key="1">
    <source>
        <dbReference type="SAM" id="MobiDB-lite"/>
    </source>
</evidence>
<keyword evidence="4" id="KW-1185">Reference proteome</keyword>
<feature type="region of interest" description="Disordered" evidence="1">
    <location>
        <begin position="152"/>
        <end position="176"/>
    </location>
</feature>
<evidence type="ECO:0000313" key="3">
    <source>
        <dbReference type="EMBL" id="CAF0719078.1"/>
    </source>
</evidence>
<reference evidence="3" key="1">
    <citation type="submission" date="2021-02" db="EMBL/GenBank/DDBJ databases">
        <authorList>
            <person name="Nowell W R."/>
        </authorList>
    </citation>
    <scope>NUCLEOTIDE SEQUENCE</scope>
    <source>
        <strain evidence="3">Ploen Becks lab</strain>
    </source>
</reference>
<dbReference type="AlphaFoldDB" id="A0A813M6D7"/>
<proteinExistence type="predicted"/>
<dbReference type="EMBL" id="CAJNOC010000144">
    <property type="protein sequence ID" value="CAF0719078.1"/>
    <property type="molecule type" value="Genomic_DNA"/>
</dbReference>
<accession>A0A813M6D7</accession>